<proteinExistence type="predicted"/>
<sequence>MNPKMDTHNMNIYIQTVFKLVNIDLNCYIHKDIFYIEIPHDFNTKCFIKNCKKKLVHILEEIESIGGENIILYIDKKVEYLDILTTVLLYVGFKRRIKCTNENISIKQYLLFEYIF</sequence>
<organism evidence="1">
    <name type="scientific">viral metagenome</name>
    <dbReference type="NCBI Taxonomy" id="1070528"/>
    <lineage>
        <taxon>unclassified sequences</taxon>
        <taxon>metagenomes</taxon>
        <taxon>organismal metagenomes</taxon>
    </lineage>
</organism>
<dbReference type="InterPro" id="IPR016181">
    <property type="entry name" value="Acyl_CoA_acyltransferase"/>
</dbReference>
<protein>
    <submittedName>
        <fullName evidence="1">Uncharacterized protein</fullName>
    </submittedName>
</protein>
<evidence type="ECO:0000313" key="1">
    <source>
        <dbReference type="EMBL" id="QHT09819.1"/>
    </source>
</evidence>
<dbReference type="SUPFAM" id="SSF55729">
    <property type="entry name" value="Acyl-CoA N-acyltransferases (Nat)"/>
    <property type="match status" value="1"/>
</dbReference>
<reference evidence="1" key="1">
    <citation type="journal article" date="2020" name="Nature">
        <title>Giant virus diversity and host interactions through global metagenomics.</title>
        <authorList>
            <person name="Schulz F."/>
            <person name="Roux S."/>
            <person name="Paez-Espino D."/>
            <person name="Jungbluth S."/>
            <person name="Walsh D.A."/>
            <person name="Denef V.J."/>
            <person name="McMahon K.D."/>
            <person name="Konstantinidis K.T."/>
            <person name="Eloe-Fadrosh E.A."/>
            <person name="Kyrpides N.C."/>
            <person name="Woyke T."/>
        </authorList>
    </citation>
    <scope>NUCLEOTIDE SEQUENCE</scope>
    <source>
        <strain evidence="1">GVMAG-M-3300023174-102</strain>
    </source>
</reference>
<accession>A0A6C0D1P9</accession>
<dbReference type="InterPro" id="IPR038581">
    <property type="entry name" value="ODC_AZ_sf"/>
</dbReference>
<dbReference type="EMBL" id="MN739515">
    <property type="protein sequence ID" value="QHT09819.1"/>
    <property type="molecule type" value="Genomic_DNA"/>
</dbReference>
<dbReference type="AlphaFoldDB" id="A0A6C0D1P9"/>
<name>A0A6C0D1P9_9ZZZZ</name>
<dbReference type="Gene3D" id="3.40.630.60">
    <property type="match status" value="1"/>
</dbReference>